<sequence>MLAAALFGSMLAPVSARTLNVVGPWEMTGVEPSQSGYVFTRMQVAETLTGADSQGHIVPQLATAWQVSEDGLRWQFQLREGVTFHDGTPLTADIVAAELQRAHQGAGVLKQVPVKTIRAEGSQLVIELERVFAPLPAFLANYSTLILAPSSYTAEGKVSQVIATGPYQIQTMTLPLKLELKRNEHWWGGKVAIDSASYLAVGKGETRALMAQSGEADLVFSLLPVSVAALSRDPRLHTEVVTLPRTRMLKLNAGSALFSDVRVRQALSLALDRQGMARAILRNDKVAANQLFSPAMGAWHDSQLAPIPRDLDKARALLTEAGWQAGADGILQKDGQPFQVKLLTYSNLPELPVLATAIQAQLREVGIAVEVAVGNSSEIVSQHRDGVLQMALFARNFSLVPNPLGTLLQDYGPEGGDWGAMGWSDAQMQSSLQQLQVITDAARQAPLQQQINQTLQQQLPVIPVAWSELAVAASRQLEGVQVDPYELSYHLTSLRWKSEE</sequence>
<dbReference type="Proteomes" id="UP000238196">
    <property type="component" value="Unassembled WGS sequence"/>
</dbReference>
<name>A0A2S5KW63_9PROT</name>
<dbReference type="GO" id="GO:0030288">
    <property type="term" value="C:outer membrane-bounded periplasmic space"/>
    <property type="evidence" value="ECO:0007669"/>
    <property type="project" value="UniProtKB-ARBA"/>
</dbReference>
<proteinExistence type="predicted"/>
<dbReference type="CDD" id="cd08490">
    <property type="entry name" value="PBP2_NikA_DppA_OppA_like_3"/>
    <property type="match status" value="1"/>
</dbReference>
<dbReference type="SUPFAM" id="SSF53850">
    <property type="entry name" value="Periplasmic binding protein-like II"/>
    <property type="match status" value="1"/>
</dbReference>
<evidence type="ECO:0000259" key="1">
    <source>
        <dbReference type="Pfam" id="PF00496"/>
    </source>
</evidence>
<accession>A0A2S5KW63</accession>
<dbReference type="EMBL" id="PRLP01000006">
    <property type="protein sequence ID" value="PPC79087.1"/>
    <property type="molecule type" value="Genomic_DNA"/>
</dbReference>
<evidence type="ECO:0000313" key="2">
    <source>
        <dbReference type="EMBL" id="PPC79087.1"/>
    </source>
</evidence>
<dbReference type="Pfam" id="PF00496">
    <property type="entry name" value="SBP_bac_5"/>
    <property type="match status" value="1"/>
</dbReference>
<dbReference type="AlphaFoldDB" id="A0A2S5KW63"/>
<dbReference type="InterPro" id="IPR000914">
    <property type="entry name" value="SBP_5_dom"/>
</dbReference>
<dbReference type="InterPro" id="IPR039424">
    <property type="entry name" value="SBP_5"/>
</dbReference>
<dbReference type="InterPro" id="IPR030678">
    <property type="entry name" value="Peptide/Ni-bd"/>
</dbReference>
<organism evidence="2 3">
    <name type="scientific">Proteobacteria bacterium 228</name>
    <dbReference type="NCBI Taxonomy" id="2083153"/>
    <lineage>
        <taxon>Bacteria</taxon>
        <taxon>Pseudomonadati</taxon>
        <taxon>Pseudomonadota</taxon>
    </lineage>
</organism>
<dbReference type="PANTHER" id="PTHR30290:SF83">
    <property type="entry name" value="ABC TRANSPORTER SUBSTRATE-BINDING PROTEIN"/>
    <property type="match status" value="1"/>
</dbReference>
<dbReference type="Gene3D" id="3.10.105.10">
    <property type="entry name" value="Dipeptide-binding Protein, Domain 3"/>
    <property type="match status" value="1"/>
</dbReference>
<dbReference type="Gene3D" id="3.40.190.10">
    <property type="entry name" value="Periplasmic binding protein-like II"/>
    <property type="match status" value="1"/>
</dbReference>
<evidence type="ECO:0000313" key="3">
    <source>
        <dbReference type="Proteomes" id="UP000238196"/>
    </source>
</evidence>
<gene>
    <name evidence="2" type="ORF">C4K68_01960</name>
</gene>
<feature type="domain" description="Solute-binding protein family 5" evidence="1">
    <location>
        <begin position="57"/>
        <end position="412"/>
    </location>
</feature>
<dbReference type="OrthoDB" id="9801912at2"/>
<comment type="caution">
    <text evidence="2">The sequence shown here is derived from an EMBL/GenBank/DDBJ whole genome shotgun (WGS) entry which is preliminary data.</text>
</comment>
<reference evidence="2 3" key="1">
    <citation type="submission" date="2018-02" db="EMBL/GenBank/DDBJ databases">
        <title>novel marine gammaproteobacteria from coastal saline agro ecosystem.</title>
        <authorList>
            <person name="Krishnan R."/>
            <person name="Ramesh Kumar N."/>
        </authorList>
    </citation>
    <scope>NUCLEOTIDE SEQUENCE [LARGE SCALE GENOMIC DNA]</scope>
    <source>
        <strain evidence="2 3">228</strain>
    </source>
</reference>
<dbReference type="GO" id="GO:0015833">
    <property type="term" value="P:peptide transport"/>
    <property type="evidence" value="ECO:0007669"/>
    <property type="project" value="TreeGrafter"/>
</dbReference>
<dbReference type="GO" id="GO:1904680">
    <property type="term" value="F:peptide transmembrane transporter activity"/>
    <property type="evidence" value="ECO:0007669"/>
    <property type="project" value="TreeGrafter"/>
</dbReference>
<dbReference type="GO" id="GO:0043190">
    <property type="term" value="C:ATP-binding cassette (ABC) transporter complex"/>
    <property type="evidence" value="ECO:0007669"/>
    <property type="project" value="InterPro"/>
</dbReference>
<dbReference type="PIRSF" id="PIRSF002741">
    <property type="entry name" value="MppA"/>
    <property type="match status" value="1"/>
</dbReference>
<protein>
    <submittedName>
        <fullName evidence="2">ABC transporter substrate-binding protein</fullName>
    </submittedName>
</protein>
<dbReference type="PANTHER" id="PTHR30290">
    <property type="entry name" value="PERIPLASMIC BINDING COMPONENT OF ABC TRANSPORTER"/>
    <property type="match status" value="1"/>
</dbReference>